<evidence type="ECO:0000313" key="3">
    <source>
        <dbReference type="Proteomes" id="UP000003423"/>
    </source>
</evidence>
<dbReference type="CDD" id="cd02214">
    <property type="entry name" value="cupin_MJ1618"/>
    <property type="match status" value="1"/>
</dbReference>
<protein>
    <submittedName>
        <fullName evidence="2">Cupin domain protein</fullName>
    </submittedName>
</protein>
<reference evidence="2 3" key="1">
    <citation type="journal article" date="2012" name="J. Bacteriol.">
        <title>Genome sequence of "Candidatus Nitrosopumilus salaria" BD31, an ammonia-oxidizing archaeon from the San Francisco Bay estuary.</title>
        <authorList>
            <person name="Mosier A.C."/>
            <person name="Allen E.E."/>
            <person name="Kim M."/>
            <person name="Ferriera S."/>
            <person name="Francis C.A."/>
        </authorList>
    </citation>
    <scope>NUCLEOTIDE SEQUENCE [LARGE SCALE GENOMIC DNA]</scope>
    <source>
        <strain evidence="2 3">BD31</strain>
    </source>
</reference>
<dbReference type="InterPro" id="IPR014710">
    <property type="entry name" value="RmlC-like_jellyroll"/>
</dbReference>
<dbReference type="AlphaFoldDB" id="I3D2Q1"/>
<dbReference type="Pfam" id="PF07883">
    <property type="entry name" value="Cupin_2"/>
    <property type="match status" value="1"/>
</dbReference>
<organism evidence="2 3">
    <name type="scientific">Candidatus Nitrosopumilus salarius BD31</name>
    <dbReference type="NCBI Taxonomy" id="859350"/>
    <lineage>
        <taxon>Archaea</taxon>
        <taxon>Nitrososphaerota</taxon>
        <taxon>Nitrososphaeria</taxon>
        <taxon>Nitrosopumilales</taxon>
        <taxon>Nitrosopumilaceae</taxon>
        <taxon>Nitrosopumilus</taxon>
    </lineage>
</organism>
<accession>I3D2Q1</accession>
<feature type="domain" description="Cupin type-2" evidence="1">
    <location>
        <begin position="40"/>
        <end position="107"/>
    </location>
</feature>
<keyword evidence="3" id="KW-1185">Reference proteome</keyword>
<dbReference type="InterPro" id="IPR011051">
    <property type="entry name" value="RmlC_Cupin_sf"/>
</dbReference>
<name>I3D2Q1_9ARCH</name>
<dbReference type="InterPro" id="IPR052044">
    <property type="entry name" value="PKS_Associated_Protein"/>
</dbReference>
<dbReference type="PANTHER" id="PTHR36114">
    <property type="entry name" value="16.7 KDA PROTEIN IN WHIE LOCUS"/>
    <property type="match status" value="1"/>
</dbReference>
<evidence type="ECO:0000313" key="2">
    <source>
        <dbReference type="EMBL" id="EIJ65994.1"/>
    </source>
</evidence>
<dbReference type="EMBL" id="AEXL02000090">
    <property type="protein sequence ID" value="EIJ65994.1"/>
    <property type="molecule type" value="Genomic_DNA"/>
</dbReference>
<dbReference type="RefSeq" id="WP_008299443.1">
    <property type="nucleotide sequence ID" value="NZ_AEXL02000090.1"/>
</dbReference>
<dbReference type="SUPFAM" id="SSF51182">
    <property type="entry name" value="RmlC-like cupins"/>
    <property type="match status" value="1"/>
</dbReference>
<dbReference type="OrthoDB" id="190812at2157"/>
<comment type="caution">
    <text evidence="2">The sequence shown here is derived from an EMBL/GenBank/DDBJ whole genome shotgun (WGS) entry which is preliminary data.</text>
</comment>
<dbReference type="PATRIC" id="fig|859350.6.peg.1048"/>
<gene>
    <name evidence="2" type="ORF">BD31_I0120</name>
</gene>
<dbReference type="InterPro" id="IPR013096">
    <property type="entry name" value="Cupin_2"/>
</dbReference>
<dbReference type="Proteomes" id="UP000003423">
    <property type="component" value="Unassembled WGS sequence"/>
</dbReference>
<dbReference type="PANTHER" id="PTHR36114:SF1">
    <property type="entry name" value="16.7 KDA PROTEIN IN WHIE LOCUS"/>
    <property type="match status" value="1"/>
</dbReference>
<sequence>MSVQRDSEIKSIQGNEGTQIKQYFHPHNTLNGINYSLAQFTLEPGKKSKLHKIRSSEIYYILEGSGKLKIEGDIHHLEKNDSVYVPPNSKQFIENTGKGNLKFLCIVEPAWKADAEIMLE</sequence>
<evidence type="ECO:0000259" key="1">
    <source>
        <dbReference type="Pfam" id="PF07883"/>
    </source>
</evidence>
<dbReference type="Gene3D" id="2.60.120.10">
    <property type="entry name" value="Jelly Rolls"/>
    <property type="match status" value="1"/>
</dbReference>
<proteinExistence type="predicted"/>